<dbReference type="PANTHER" id="PTHR28092:SF1">
    <property type="entry name" value="FACTOR-INDUCED GENE 1 PROTEIN"/>
    <property type="match status" value="1"/>
</dbReference>
<proteinExistence type="predicted"/>
<dbReference type="InterPro" id="IPR033481">
    <property type="entry name" value="Dni1/Fig1"/>
</dbReference>
<evidence type="ECO:0000313" key="2">
    <source>
        <dbReference type="EMBL" id="KAK8876987.1"/>
    </source>
</evidence>
<organism evidence="2 3">
    <name type="scientific">Apiospora arundinis</name>
    <dbReference type="NCBI Taxonomy" id="335852"/>
    <lineage>
        <taxon>Eukaryota</taxon>
        <taxon>Fungi</taxon>
        <taxon>Dikarya</taxon>
        <taxon>Ascomycota</taxon>
        <taxon>Pezizomycotina</taxon>
        <taxon>Sordariomycetes</taxon>
        <taxon>Xylariomycetidae</taxon>
        <taxon>Amphisphaeriales</taxon>
        <taxon>Apiosporaceae</taxon>
        <taxon>Apiospora</taxon>
    </lineage>
</organism>
<sequence length="286" mass="30949">MLISGFMISPLKAFGEVISILIPFIGFHHVLVVFNVVSIILWSILLAGCTLGNGLKNVYLLSLAYDSEPHSQVAESLLSNPQLIKLLSGQVQDSNDTIREIRVGYVSLCAVSSSGGSFCGDSTEGLVRQVRSSGSSDPLNLLELAHSVRTEVVFYPLLIIAMISLALSTYLLLTLPGWHEVDDSYSQVSEQELAEKKPFPSDKKQHSIFGLLTVASCLGFATVFWQHISSAGSAAIIENMSYNMVKAHVGTLAMALGWVGVFFTLLSLVGVVLMILSIRVMKQLAD</sequence>
<keyword evidence="1" id="KW-0812">Transmembrane</keyword>
<reference evidence="2 3" key="1">
    <citation type="journal article" date="2024" name="IMA Fungus">
        <title>Apiospora arundinis, a panoply of carbohydrate-active enzymes and secondary metabolites.</title>
        <authorList>
            <person name="Sorensen T."/>
            <person name="Petersen C."/>
            <person name="Muurmann A.T."/>
            <person name="Christiansen J.V."/>
            <person name="Brundto M.L."/>
            <person name="Overgaard C.K."/>
            <person name="Boysen A.T."/>
            <person name="Wollenberg R.D."/>
            <person name="Larsen T.O."/>
            <person name="Sorensen J.L."/>
            <person name="Nielsen K.L."/>
            <person name="Sondergaard T.E."/>
        </authorList>
    </citation>
    <scope>NUCLEOTIDE SEQUENCE [LARGE SCALE GENOMIC DNA]</scope>
    <source>
        <strain evidence="2 3">AAU 773</strain>
    </source>
</reference>
<comment type="caution">
    <text evidence="2">The sequence shown here is derived from an EMBL/GenBank/DDBJ whole genome shotgun (WGS) entry which is preliminary data.</text>
</comment>
<dbReference type="PANTHER" id="PTHR28092">
    <property type="entry name" value="FACTOR-INDUCED GENE 1 PROTEIN"/>
    <property type="match status" value="1"/>
</dbReference>
<feature type="transmembrane region" description="Helical" evidence="1">
    <location>
        <begin position="208"/>
        <end position="228"/>
    </location>
</feature>
<feature type="transmembrane region" description="Helical" evidence="1">
    <location>
        <begin position="249"/>
        <end position="276"/>
    </location>
</feature>
<evidence type="ECO:0000313" key="3">
    <source>
        <dbReference type="Proteomes" id="UP001390339"/>
    </source>
</evidence>
<keyword evidence="1" id="KW-1133">Transmembrane helix</keyword>
<protein>
    <submittedName>
        <fullName evidence="2">Membrane fusion mating protein FIG1</fullName>
    </submittedName>
</protein>
<keyword evidence="3" id="KW-1185">Reference proteome</keyword>
<dbReference type="EMBL" id="JAPCWZ010000002">
    <property type="protein sequence ID" value="KAK8876987.1"/>
    <property type="molecule type" value="Genomic_DNA"/>
</dbReference>
<accession>A0ABR2JGL8</accession>
<feature type="transmembrane region" description="Helical" evidence="1">
    <location>
        <begin position="20"/>
        <end position="47"/>
    </location>
</feature>
<evidence type="ECO:0000256" key="1">
    <source>
        <dbReference type="SAM" id="Phobius"/>
    </source>
</evidence>
<gene>
    <name evidence="2" type="ORF">PGQ11_001933</name>
</gene>
<name>A0ABR2JGL8_9PEZI</name>
<dbReference type="Pfam" id="PF12351">
    <property type="entry name" value="Fig1"/>
    <property type="match status" value="1"/>
</dbReference>
<dbReference type="Proteomes" id="UP001390339">
    <property type="component" value="Unassembled WGS sequence"/>
</dbReference>
<keyword evidence="1" id="KW-0472">Membrane</keyword>
<feature type="transmembrane region" description="Helical" evidence="1">
    <location>
        <begin position="152"/>
        <end position="173"/>
    </location>
</feature>